<evidence type="ECO:0000313" key="2">
    <source>
        <dbReference type="EMBL" id="QGG52422.1"/>
    </source>
</evidence>
<keyword evidence="1" id="KW-1133">Transmembrane helix</keyword>
<accession>A0ABX6DCH5</accession>
<gene>
    <name evidence="2" type="ORF">GDS87_16430</name>
</gene>
<organism evidence="2 3">
    <name type="scientific">Lysinibacillus pakistanensis</name>
    <dbReference type="NCBI Taxonomy" id="759811"/>
    <lineage>
        <taxon>Bacteria</taxon>
        <taxon>Bacillati</taxon>
        <taxon>Bacillota</taxon>
        <taxon>Bacilli</taxon>
        <taxon>Bacillales</taxon>
        <taxon>Bacillaceae</taxon>
        <taxon>Lysinibacillus</taxon>
    </lineage>
</organism>
<protein>
    <recommendedName>
        <fullName evidence="4">DUF3139 domain-containing protein</fullName>
    </recommendedName>
</protein>
<keyword evidence="1" id="KW-0472">Membrane</keyword>
<feature type="transmembrane region" description="Helical" evidence="1">
    <location>
        <begin position="7"/>
        <end position="28"/>
    </location>
</feature>
<evidence type="ECO:0000256" key="1">
    <source>
        <dbReference type="SAM" id="Phobius"/>
    </source>
</evidence>
<evidence type="ECO:0008006" key="4">
    <source>
        <dbReference type="Google" id="ProtNLM"/>
    </source>
</evidence>
<reference evidence="2 3" key="1">
    <citation type="submission" date="2019-11" db="EMBL/GenBank/DDBJ databases">
        <title>Whole Genome Sequencing and Comparative Genomic Analyses of Lysinibacillus pakistanensis LZH-9, a Halotolerant Strain with Excellent COD Removal Capability.</title>
        <authorList>
            <person name="Zhou H."/>
        </authorList>
    </citation>
    <scope>NUCLEOTIDE SEQUENCE [LARGE SCALE GENOMIC DNA]</scope>
    <source>
        <strain evidence="2 3">LZH-9</strain>
    </source>
</reference>
<evidence type="ECO:0000313" key="3">
    <source>
        <dbReference type="Proteomes" id="UP000373269"/>
    </source>
</evidence>
<keyword evidence="3" id="KW-1185">Reference proteome</keyword>
<keyword evidence="1" id="KW-0812">Transmembrane</keyword>
<dbReference type="Proteomes" id="UP000373269">
    <property type="component" value="Chromosome"/>
</dbReference>
<sequence length="89" mass="10576">MIKKISNLLLMIYPIGLVLISFIIFYNLPNFTYLEAKEIIINETSEEIDLSKENEIKGQLGMYYIYTREHVYIFNSEDGKYSKRKNLNE</sequence>
<proteinExistence type="predicted"/>
<dbReference type="EMBL" id="CP045835">
    <property type="protein sequence ID" value="QGG52422.1"/>
    <property type="molecule type" value="Genomic_DNA"/>
</dbReference>
<dbReference type="RefSeq" id="WP_369593317.1">
    <property type="nucleotide sequence ID" value="NZ_CP045835.1"/>
</dbReference>
<name>A0ABX6DCH5_9BACI</name>